<sequence length="49" mass="5879">MEHNKTTTEIVLEKRLMEEMNKSITLEMQLIEQSKVIEELKSKMKENKN</sequence>
<comment type="caution">
    <text evidence="1">The sequence shown here is derived from an EMBL/GenBank/DDBJ whole genome shotgun (WGS) entry which is preliminary data.</text>
</comment>
<reference evidence="1" key="1">
    <citation type="journal article" date="2020" name="Antimicrob. Agents Chemother.">
        <title>Novel insights into the classification of staphylococcal beta-lactamases in relation to the cefazolin inoculum effect.</title>
        <authorList>
            <person name="Carvajal L.P."/>
            <person name="Rincon S."/>
            <person name="Echeverri A."/>
            <person name="Porras J."/>
            <person name="Rios R."/>
            <person name="Ordonez K."/>
            <person name="Seas C."/>
            <person name="Gomez-Villegas S."/>
            <person name="Diaz L."/>
            <person name="Arias C.A."/>
            <person name="Reyes J."/>
        </authorList>
    </citation>
    <scope>NUCLEOTIDE SEQUENCE</scope>
    <source>
        <strain evidence="1">5420</strain>
    </source>
</reference>
<accession>A0A6B3J562</accession>
<organism evidence="1">
    <name type="scientific">Staphylococcus aureus</name>
    <dbReference type="NCBI Taxonomy" id="1280"/>
    <lineage>
        <taxon>Bacteria</taxon>
        <taxon>Bacillati</taxon>
        <taxon>Bacillota</taxon>
        <taxon>Bacilli</taxon>
        <taxon>Bacillales</taxon>
        <taxon>Staphylococcaceae</taxon>
        <taxon>Staphylococcus</taxon>
    </lineage>
</organism>
<evidence type="ECO:0000313" key="1">
    <source>
        <dbReference type="EMBL" id="NEF40722.1"/>
    </source>
</evidence>
<dbReference type="EMBL" id="JAAGRA010000035">
    <property type="protein sequence ID" value="NEF40722.1"/>
    <property type="molecule type" value="Genomic_DNA"/>
</dbReference>
<dbReference type="RefSeq" id="WP_162636453.1">
    <property type="nucleotide sequence ID" value="NZ_CAKKKQ010000102.1"/>
</dbReference>
<name>A0A6B3J562_STAAU</name>
<protein>
    <submittedName>
        <fullName evidence="1">Uncharacterized protein</fullName>
    </submittedName>
</protein>
<dbReference type="AlphaFoldDB" id="A0A6B3J562"/>
<gene>
    <name evidence="1" type="ORF">G0004_09645</name>
</gene>
<proteinExistence type="predicted"/>